<dbReference type="OrthoDB" id="5592268at2759"/>
<accession>A0A162T6J7</accession>
<feature type="domain" description="Integrase zinc-binding" evidence="1">
    <location>
        <begin position="2"/>
        <end position="57"/>
    </location>
</feature>
<dbReference type="EMBL" id="KV441002">
    <property type="protein sequence ID" value="OAD66572.1"/>
    <property type="molecule type" value="Genomic_DNA"/>
</dbReference>
<dbReference type="Gene3D" id="1.10.340.70">
    <property type="match status" value="1"/>
</dbReference>
<gene>
    <name evidence="2" type="ORF">PHYBLDRAFT_119153</name>
</gene>
<dbReference type="VEuPathDB" id="FungiDB:PHYBLDRAFT_119153"/>
<proteinExistence type="predicted"/>
<dbReference type="InterPro" id="IPR041588">
    <property type="entry name" value="Integrase_H2C2"/>
</dbReference>
<dbReference type="InParanoid" id="A0A162T6J7"/>
<dbReference type="RefSeq" id="XP_018284612.1">
    <property type="nucleotide sequence ID" value="XM_018428668.1"/>
</dbReference>
<evidence type="ECO:0000313" key="2">
    <source>
        <dbReference type="EMBL" id="OAD66572.1"/>
    </source>
</evidence>
<evidence type="ECO:0000259" key="1">
    <source>
        <dbReference type="Pfam" id="PF17921"/>
    </source>
</evidence>
<dbReference type="GeneID" id="28989574"/>
<dbReference type="PANTHER" id="PTHR47266">
    <property type="entry name" value="ENDONUCLEASE-RELATED"/>
    <property type="match status" value="1"/>
</dbReference>
<dbReference type="Proteomes" id="UP000077315">
    <property type="component" value="Unassembled WGS sequence"/>
</dbReference>
<sequence length="106" mass="12274">ESMREEIFQLLHCVPTAGHLGLHRTLQWFQRLFWFEGFRTWVTQKVLRCLVCQESKSPRHTLGHTEAILQDPTLAPFDIIAIDAFGPLPLSAQDHKYILVVQCLFS</sequence>
<dbReference type="AlphaFoldDB" id="A0A162T6J7"/>
<organism evidence="2 3">
    <name type="scientific">Phycomyces blakesleeanus (strain ATCC 8743b / DSM 1359 / FGSC 10004 / NBRC 33097 / NRRL 1555)</name>
    <dbReference type="NCBI Taxonomy" id="763407"/>
    <lineage>
        <taxon>Eukaryota</taxon>
        <taxon>Fungi</taxon>
        <taxon>Fungi incertae sedis</taxon>
        <taxon>Mucoromycota</taxon>
        <taxon>Mucoromycotina</taxon>
        <taxon>Mucoromycetes</taxon>
        <taxon>Mucorales</taxon>
        <taxon>Phycomycetaceae</taxon>
        <taxon>Phycomyces</taxon>
    </lineage>
</organism>
<protein>
    <recommendedName>
        <fullName evidence="1">Integrase zinc-binding domain-containing protein</fullName>
    </recommendedName>
</protein>
<evidence type="ECO:0000313" key="3">
    <source>
        <dbReference type="Proteomes" id="UP000077315"/>
    </source>
</evidence>
<name>A0A162T6J7_PHYB8</name>
<dbReference type="Pfam" id="PF17921">
    <property type="entry name" value="Integrase_H2C2"/>
    <property type="match status" value="1"/>
</dbReference>
<keyword evidence="3" id="KW-1185">Reference proteome</keyword>
<dbReference type="STRING" id="763407.A0A162T6J7"/>
<reference evidence="3" key="1">
    <citation type="submission" date="2015-06" db="EMBL/GenBank/DDBJ databases">
        <title>Expansion of signal transduction pathways in fungi by whole-genome duplication.</title>
        <authorList>
            <consortium name="DOE Joint Genome Institute"/>
            <person name="Corrochano L.M."/>
            <person name="Kuo A."/>
            <person name="Marcet-Houben M."/>
            <person name="Polaino S."/>
            <person name="Salamov A."/>
            <person name="Villalobos J.M."/>
            <person name="Alvarez M.I."/>
            <person name="Avalos J."/>
            <person name="Benito E.P."/>
            <person name="Benoit I."/>
            <person name="Burger G."/>
            <person name="Camino L.P."/>
            <person name="Canovas D."/>
            <person name="Cerda-Olmedo E."/>
            <person name="Cheng J.-F."/>
            <person name="Dominguez A."/>
            <person name="Elias M."/>
            <person name="Eslava A.P."/>
            <person name="Glaser F."/>
            <person name="Grimwood J."/>
            <person name="Gutierrez G."/>
            <person name="Heitman J."/>
            <person name="Henrissat B."/>
            <person name="Iturriaga E.A."/>
            <person name="Lang B.F."/>
            <person name="Lavin J.L."/>
            <person name="Lee S."/>
            <person name="Li W."/>
            <person name="Lindquist E."/>
            <person name="Lopez-Garcia S."/>
            <person name="Luque E.M."/>
            <person name="Marcos A.T."/>
            <person name="Martin J."/>
            <person name="McCluskey K."/>
            <person name="Medina H.R."/>
            <person name="Miralles-Duran A."/>
            <person name="Miyazaki A."/>
            <person name="Munoz-Torres E."/>
            <person name="Oguiza J.A."/>
            <person name="Ohm R."/>
            <person name="Olmedo M."/>
            <person name="Orejas M."/>
            <person name="Ortiz-Castellanos L."/>
            <person name="Pisabarro A.G."/>
            <person name="Rodriguez-Romero J."/>
            <person name="Ruiz-Herrera J."/>
            <person name="Ruiz-Vazquez R."/>
            <person name="Sanz C."/>
            <person name="Schackwitz W."/>
            <person name="Schmutz J."/>
            <person name="Shahriari M."/>
            <person name="Shelest E."/>
            <person name="Silva-Franco F."/>
            <person name="Soanes D."/>
            <person name="Syed K."/>
            <person name="Tagua V.G."/>
            <person name="Talbot N.J."/>
            <person name="Thon M."/>
            <person name="De vries R.P."/>
            <person name="Wiebenga A."/>
            <person name="Yadav J.S."/>
            <person name="Braun E.L."/>
            <person name="Baker S."/>
            <person name="Garre V."/>
            <person name="Horwitz B."/>
            <person name="Torres-Martinez S."/>
            <person name="Idnurm A."/>
            <person name="Herrera-Estrella A."/>
            <person name="Gabaldon T."/>
            <person name="Grigoriev I.V."/>
        </authorList>
    </citation>
    <scope>NUCLEOTIDE SEQUENCE [LARGE SCALE GENOMIC DNA]</scope>
    <source>
        <strain evidence="3">NRRL 1555(-)</strain>
    </source>
</reference>
<dbReference type="InterPro" id="IPR052160">
    <property type="entry name" value="Gypsy_RT_Integrase-like"/>
</dbReference>
<feature type="non-terminal residue" evidence="2">
    <location>
        <position position="1"/>
    </location>
</feature>